<organism evidence="1 2">
    <name type="scientific">Gelidibacter salicanalis</name>
    <dbReference type="NCBI Taxonomy" id="291193"/>
    <lineage>
        <taxon>Bacteria</taxon>
        <taxon>Pseudomonadati</taxon>
        <taxon>Bacteroidota</taxon>
        <taxon>Flavobacteriia</taxon>
        <taxon>Flavobacteriales</taxon>
        <taxon>Flavobacteriaceae</taxon>
        <taxon>Gelidibacter</taxon>
    </lineage>
</organism>
<protein>
    <submittedName>
        <fullName evidence="1">Uncharacterized protein</fullName>
    </submittedName>
</protein>
<evidence type="ECO:0000313" key="1">
    <source>
        <dbReference type="EMBL" id="MBJ7881576.1"/>
    </source>
</evidence>
<keyword evidence="2" id="KW-1185">Reference proteome</keyword>
<accession>A0A934KUG6</accession>
<reference evidence="1 2" key="1">
    <citation type="submission" date="2020-09" db="EMBL/GenBank/DDBJ databases">
        <title>Draft genome of Gelidibacter salicanalis PAMC21136.</title>
        <authorList>
            <person name="Park H."/>
        </authorList>
    </citation>
    <scope>NUCLEOTIDE SEQUENCE [LARGE SCALE GENOMIC DNA]</scope>
    <source>
        <strain evidence="1 2">PAMC21136</strain>
    </source>
</reference>
<dbReference type="Proteomes" id="UP000662373">
    <property type="component" value="Unassembled WGS sequence"/>
</dbReference>
<dbReference type="AlphaFoldDB" id="A0A934KUG6"/>
<evidence type="ECO:0000313" key="2">
    <source>
        <dbReference type="Proteomes" id="UP000662373"/>
    </source>
</evidence>
<gene>
    <name evidence="1" type="ORF">JEM65_13110</name>
</gene>
<proteinExistence type="predicted"/>
<sequence length="53" mass="5994">MSDIIAMKTPKQFKVISLHPALTGKEQPEHDQINIESFFGGEKGFLNLFSMEI</sequence>
<name>A0A934KUG6_9FLAO</name>
<comment type="caution">
    <text evidence="1">The sequence shown here is derived from an EMBL/GenBank/DDBJ whole genome shotgun (WGS) entry which is preliminary data.</text>
</comment>
<dbReference type="EMBL" id="JAEHJZ010000032">
    <property type="protein sequence ID" value="MBJ7881576.1"/>
    <property type="molecule type" value="Genomic_DNA"/>
</dbReference>
<dbReference type="RefSeq" id="WP_199600249.1">
    <property type="nucleotide sequence ID" value="NZ_JAEHJZ010000032.1"/>
</dbReference>